<dbReference type="Gene3D" id="3.30.450.260">
    <property type="entry name" value="Haem NO binding associated domain"/>
    <property type="match status" value="1"/>
</dbReference>
<dbReference type="OrthoDB" id="9812260at2"/>
<dbReference type="EMBL" id="FXYF01000015">
    <property type="protein sequence ID" value="SMX49307.1"/>
    <property type="molecule type" value="Genomic_DNA"/>
</dbReference>
<dbReference type="GO" id="GO:0016779">
    <property type="term" value="F:nucleotidyltransferase activity"/>
    <property type="evidence" value="ECO:0007669"/>
    <property type="project" value="UniProtKB-KW"/>
</dbReference>
<dbReference type="GO" id="GO:0000166">
    <property type="term" value="F:nucleotide binding"/>
    <property type="evidence" value="ECO:0007669"/>
    <property type="project" value="UniProtKB-KW"/>
</dbReference>
<evidence type="ECO:0000256" key="3">
    <source>
        <dbReference type="ARBA" id="ARBA00023293"/>
    </source>
</evidence>
<dbReference type="RefSeq" id="WP_094023006.1">
    <property type="nucleotide sequence ID" value="NZ_FXYF01000015.1"/>
</dbReference>
<dbReference type="NCBIfam" id="TIGR00254">
    <property type="entry name" value="GGDEF"/>
    <property type="match status" value="1"/>
</dbReference>
<evidence type="ECO:0000259" key="4">
    <source>
        <dbReference type="PROSITE" id="PS50887"/>
    </source>
</evidence>
<evidence type="ECO:0000256" key="2">
    <source>
        <dbReference type="ARBA" id="ARBA00022741"/>
    </source>
</evidence>
<dbReference type="GO" id="GO:0004383">
    <property type="term" value="F:guanylate cyclase activity"/>
    <property type="evidence" value="ECO:0007669"/>
    <property type="project" value="UniProtKB-EC"/>
</dbReference>
<keyword evidence="5" id="KW-0548">Nucleotidyltransferase</keyword>
<dbReference type="SMART" id="SM00267">
    <property type="entry name" value="GGDEF"/>
    <property type="match status" value="1"/>
</dbReference>
<dbReference type="InterPro" id="IPR042463">
    <property type="entry name" value="HNOB_dom_associated_sf"/>
</dbReference>
<dbReference type="InterPro" id="IPR000160">
    <property type="entry name" value="GGDEF_dom"/>
</dbReference>
<dbReference type="CDD" id="cd01949">
    <property type="entry name" value="GGDEF"/>
    <property type="match status" value="1"/>
</dbReference>
<dbReference type="InterPro" id="IPR043128">
    <property type="entry name" value="Rev_trsase/Diguanyl_cyclase"/>
</dbReference>
<dbReference type="PROSITE" id="PS50887">
    <property type="entry name" value="GGDEF"/>
    <property type="match status" value="1"/>
</dbReference>
<dbReference type="EC" id="4.6.1.2" evidence="1"/>
<organism evidence="5 6">
    <name type="scientific">Maliponia aquimaris</name>
    <dbReference type="NCBI Taxonomy" id="1673631"/>
    <lineage>
        <taxon>Bacteria</taxon>
        <taxon>Pseudomonadati</taxon>
        <taxon>Pseudomonadota</taxon>
        <taxon>Alphaproteobacteria</taxon>
        <taxon>Rhodobacterales</taxon>
        <taxon>Paracoccaceae</taxon>
        <taxon>Maliponia</taxon>
    </lineage>
</organism>
<keyword evidence="5" id="KW-0808">Transferase</keyword>
<accession>A0A238L2V0</accession>
<keyword evidence="2" id="KW-0547">Nucleotide-binding</keyword>
<dbReference type="Pfam" id="PF00990">
    <property type="entry name" value="GGDEF"/>
    <property type="match status" value="1"/>
</dbReference>
<sequence length="332" mass="36665">MSTIPEEILHHLCPMHVVLDPQGKIRQAGPTLHKLSRERLEGARFLEIFEVYRPRTVASMEQLLQTEGRKIRLRLRSGMRTMLYGVLLSDGKGGAVINLSFGIYVVDAVRDYALTSTDFAPTDLAVEMLYLVEAKSAAMESSRNLNTRLQGAMVAAEERAYTDTLTGLRNRRALEAVLDRLRRSGEVYALMHIDLDFFKQVNDTMGHAAGDMVLRHVARVLGEITRKEDTAARVGGDEFVIIFANLANPGRLGEIAARLIRRIEEPLTYDGHLCHVSASIGIATSHDGAADPAQLLERADEALYASKRSGRAQYSFYDPAASGGAEARVEGR</sequence>
<dbReference type="FunFam" id="3.30.70.270:FF:000001">
    <property type="entry name" value="Diguanylate cyclase domain protein"/>
    <property type="match status" value="1"/>
</dbReference>
<reference evidence="5 6" key="1">
    <citation type="submission" date="2017-05" db="EMBL/GenBank/DDBJ databases">
        <authorList>
            <person name="Song R."/>
            <person name="Chenine A.L."/>
            <person name="Ruprecht R.M."/>
        </authorList>
    </citation>
    <scope>NUCLEOTIDE SEQUENCE [LARGE SCALE GENOMIC DNA]</scope>
    <source>
        <strain evidence="5 6">CECT 8898</strain>
    </source>
</reference>
<dbReference type="PANTHER" id="PTHR46663">
    <property type="entry name" value="DIGUANYLATE CYCLASE DGCT-RELATED"/>
    <property type="match status" value="1"/>
</dbReference>
<proteinExistence type="predicted"/>
<dbReference type="Proteomes" id="UP000207598">
    <property type="component" value="Unassembled WGS sequence"/>
</dbReference>
<evidence type="ECO:0000313" key="6">
    <source>
        <dbReference type="Proteomes" id="UP000207598"/>
    </source>
</evidence>
<dbReference type="InterPro" id="IPR029787">
    <property type="entry name" value="Nucleotide_cyclase"/>
</dbReference>
<dbReference type="Gene3D" id="3.30.70.270">
    <property type="match status" value="1"/>
</dbReference>
<evidence type="ECO:0000256" key="1">
    <source>
        <dbReference type="ARBA" id="ARBA00012202"/>
    </source>
</evidence>
<dbReference type="PANTHER" id="PTHR46663:SF4">
    <property type="entry name" value="DIGUANYLATE CYCLASE DGCT-RELATED"/>
    <property type="match status" value="1"/>
</dbReference>
<protein>
    <recommendedName>
        <fullName evidence="1">guanylate cyclase</fullName>
        <ecNumber evidence="1">4.6.1.2</ecNumber>
    </recommendedName>
</protein>
<keyword evidence="6" id="KW-1185">Reference proteome</keyword>
<dbReference type="Pfam" id="PF07701">
    <property type="entry name" value="HNOBA"/>
    <property type="match status" value="1"/>
</dbReference>
<keyword evidence="3" id="KW-0141">cGMP biosynthesis</keyword>
<name>A0A238L2V0_9RHOB</name>
<dbReference type="InterPro" id="IPR052163">
    <property type="entry name" value="DGC-Regulatory_Protein"/>
</dbReference>
<dbReference type="InterPro" id="IPR011645">
    <property type="entry name" value="HNOB_dom_associated"/>
</dbReference>
<evidence type="ECO:0000313" key="5">
    <source>
        <dbReference type="EMBL" id="SMX49307.1"/>
    </source>
</evidence>
<feature type="domain" description="GGDEF" evidence="4">
    <location>
        <begin position="186"/>
        <end position="319"/>
    </location>
</feature>
<dbReference type="AlphaFoldDB" id="A0A238L2V0"/>
<gene>
    <name evidence="5" type="primary">yegE</name>
    <name evidence="5" type="ORF">MAA8898_04256</name>
</gene>
<dbReference type="SUPFAM" id="SSF55073">
    <property type="entry name" value="Nucleotide cyclase"/>
    <property type="match status" value="1"/>
</dbReference>